<protein>
    <submittedName>
        <fullName evidence="2">Uncharacterized protein</fullName>
    </submittedName>
</protein>
<feature type="region of interest" description="Disordered" evidence="1">
    <location>
        <begin position="40"/>
        <end position="60"/>
    </location>
</feature>
<name>A0A0K0GHI9_XANOP</name>
<evidence type="ECO:0000313" key="3">
    <source>
        <dbReference type="Proteomes" id="UP000001740"/>
    </source>
</evidence>
<dbReference type="EMBL" id="CP000967">
    <property type="protein sequence ID" value="ACD57524.1"/>
    <property type="molecule type" value="Genomic_DNA"/>
</dbReference>
<sequence length="60" mass="6722">MRVLGDAWWRRRGGEGGRYGHQAGDQKSEGVLHQIGVRRMNAMPSQHLSVEEPVTGRHVS</sequence>
<dbReference type="AlphaFoldDB" id="A0A0K0GHI9"/>
<reference evidence="2 3" key="1">
    <citation type="journal article" date="2008" name="BMC Genomics">
        <title>Genome sequence and rapid evolution of the rice pathogen Xanthomonas oryzae pv. oryzae PXO99A.</title>
        <authorList>
            <person name="Salzberg S.L."/>
            <person name="Sommer D.D."/>
            <person name="Schatz M.C."/>
            <person name="Phillippy A.M."/>
            <person name="Rabinowicz P.D."/>
            <person name="Tsuge S."/>
            <person name="Furutani A."/>
            <person name="Ochiai H."/>
            <person name="Delcher A.L."/>
            <person name="Kelley D."/>
            <person name="Madupu R."/>
            <person name="Puiu D."/>
            <person name="Radune D."/>
            <person name="Shumway M."/>
            <person name="Trapnell C."/>
            <person name="Aparna G."/>
            <person name="Jha G."/>
            <person name="Pandey A."/>
            <person name="Patil P.B."/>
            <person name="Ishihara H."/>
            <person name="Meyer D.F."/>
            <person name="Szurek B."/>
            <person name="Verdier V."/>
            <person name="Koebnik R."/>
            <person name="Dow J.M."/>
            <person name="Ryan R.P."/>
            <person name="Hirata H."/>
            <person name="Tsuyumu S."/>
            <person name="Won Lee S."/>
            <person name="Seo Y.S."/>
            <person name="Sriariyanum M."/>
            <person name="Ronald P.C."/>
            <person name="Sonti R.V."/>
            <person name="Van Sluys M.A."/>
            <person name="Leach J.E."/>
            <person name="White F.F."/>
            <person name="Bogdanove A.J."/>
        </authorList>
    </citation>
    <scope>NUCLEOTIDE SEQUENCE [LARGE SCALE GENOMIC DNA]</scope>
    <source>
        <strain evidence="2 3">PXO99A</strain>
    </source>
</reference>
<dbReference type="Proteomes" id="UP000001740">
    <property type="component" value="Chromosome"/>
</dbReference>
<accession>A0A0K0GHI9</accession>
<dbReference type="KEGG" id="xop:PXO_04128"/>
<organism evidence="2 3">
    <name type="scientific">Xanthomonas oryzae pv. oryzae (strain PXO99A)</name>
    <dbReference type="NCBI Taxonomy" id="360094"/>
    <lineage>
        <taxon>Bacteria</taxon>
        <taxon>Pseudomonadati</taxon>
        <taxon>Pseudomonadota</taxon>
        <taxon>Gammaproteobacteria</taxon>
        <taxon>Lysobacterales</taxon>
        <taxon>Lysobacteraceae</taxon>
        <taxon>Xanthomonas</taxon>
    </lineage>
</organism>
<dbReference type="HOGENOM" id="CLU_2940775_0_0_6"/>
<evidence type="ECO:0000256" key="1">
    <source>
        <dbReference type="SAM" id="MobiDB-lite"/>
    </source>
</evidence>
<gene>
    <name evidence="2" type="ordered locus">PXO_04128</name>
</gene>
<evidence type="ECO:0000313" key="2">
    <source>
        <dbReference type="EMBL" id="ACD57524.1"/>
    </source>
</evidence>
<proteinExistence type="predicted"/>